<dbReference type="SUPFAM" id="SSF89447">
    <property type="entry name" value="AbrB/MazE/MraZ-like"/>
    <property type="match status" value="1"/>
</dbReference>
<accession>A0A2T1M0D5</accession>
<keyword evidence="2" id="KW-1185">Reference proteome</keyword>
<evidence type="ECO:0000313" key="1">
    <source>
        <dbReference type="EMBL" id="PSF38130.1"/>
    </source>
</evidence>
<organism evidence="1 2">
    <name type="scientific">Aphanothece hegewaldii CCALA 016</name>
    <dbReference type="NCBI Taxonomy" id="2107694"/>
    <lineage>
        <taxon>Bacteria</taxon>
        <taxon>Bacillati</taxon>
        <taxon>Cyanobacteriota</taxon>
        <taxon>Cyanophyceae</taxon>
        <taxon>Oscillatoriophycideae</taxon>
        <taxon>Chroococcales</taxon>
        <taxon>Aphanothecaceae</taxon>
        <taxon>Aphanothece</taxon>
    </lineage>
</organism>
<sequence length="85" mass="9999">MESSLIATVTPEGNLELPSEIRKKIQAGEKFIVTLTEDTITLEKMNKFDWDDWEKRVEKAREDIEPMTIEEICEIVREVRRGNLY</sequence>
<dbReference type="InterPro" id="IPR037914">
    <property type="entry name" value="SpoVT-AbrB_sf"/>
</dbReference>
<dbReference type="AlphaFoldDB" id="A0A2T1M0D5"/>
<evidence type="ECO:0008006" key="3">
    <source>
        <dbReference type="Google" id="ProtNLM"/>
    </source>
</evidence>
<protein>
    <recommendedName>
        <fullName evidence="3">AbrB family transcriptional regulator</fullName>
    </recommendedName>
</protein>
<evidence type="ECO:0000313" key="2">
    <source>
        <dbReference type="Proteomes" id="UP000239001"/>
    </source>
</evidence>
<dbReference type="EMBL" id="PXOH01000005">
    <property type="protein sequence ID" value="PSF38130.1"/>
    <property type="molecule type" value="Genomic_DNA"/>
</dbReference>
<name>A0A2T1M0D5_9CHRO</name>
<proteinExistence type="predicted"/>
<dbReference type="RefSeq" id="WP_106456095.1">
    <property type="nucleotide sequence ID" value="NZ_PXOH01000005.1"/>
</dbReference>
<dbReference type="Proteomes" id="UP000239001">
    <property type="component" value="Unassembled WGS sequence"/>
</dbReference>
<gene>
    <name evidence="1" type="ORF">C7H19_06575</name>
</gene>
<dbReference type="OrthoDB" id="462559at2"/>
<reference evidence="1 2" key="2">
    <citation type="submission" date="2018-03" db="EMBL/GenBank/DDBJ databases">
        <authorList>
            <person name="Keele B.F."/>
        </authorList>
    </citation>
    <scope>NUCLEOTIDE SEQUENCE [LARGE SCALE GENOMIC DNA]</scope>
    <source>
        <strain evidence="1 2">CCALA 016</strain>
    </source>
</reference>
<comment type="caution">
    <text evidence="1">The sequence shown here is derived from an EMBL/GenBank/DDBJ whole genome shotgun (WGS) entry which is preliminary data.</text>
</comment>
<reference evidence="1 2" key="1">
    <citation type="submission" date="2018-03" db="EMBL/GenBank/DDBJ databases">
        <title>The ancient ancestry and fast evolution of plastids.</title>
        <authorList>
            <person name="Moore K.R."/>
            <person name="Magnabosco C."/>
            <person name="Momper L."/>
            <person name="Gold D.A."/>
            <person name="Bosak T."/>
            <person name="Fournier G.P."/>
        </authorList>
    </citation>
    <scope>NUCLEOTIDE SEQUENCE [LARGE SCALE GENOMIC DNA]</scope>
    <source>
        <strain evidence="1 2">CCALA 016</strain>
    </source>
</reference>